<feature type="transmembrane region" description="Helical" evidence="1">
    <location>
        <begin position="225"/>
        <end position="248"/>
    </location>
</feature>
<name>A0AAI9XJR4_9PEZI</name>
<reference evidence="2" key="1">
    <citation type="submission" date="2016-11" db="EMBL/GenBank/DDBJ databases">
        <title>The genome sequence of Colletotrichum cuscutae.</title>
        <authorList>
            <person name="Baroncelli R."/>
        </authorList>
    </citation>
    <scope>NUCLEOTIDE SEQUENCE</scope>
    <source>
        <strain evidence="2">IMI 304802</strain>
    </source>
</reference>
<organism evidence="2 3">
    <name type="scientific">Colletotrichum cuscutae</name>
    <dbReference type="NCBI Taxonomy" id="1209917"/>
    <lineage>
        <taxon>Eukaryota</taxon>
        <taxon>Fungi</taxon>
        <taxon>Dikarya</taxon>
        <taxon>Ascomycota</taxon>
        <taxon>Pezizomycotina</taxon>
        <taxon>Sordariomycetes</taxon>
        <taxon>Hypocreomycetidae</taxon>
        <taxon>Glomerellales</taxon>
        <taxon>Glomerellaceae</taxon>
        <taxon>Colletotrichum</taxon>
        <taxon>Colletotrichum acutatum species complex</taxon>
    </lineage>
</organism>
<keyword evidence="1" id="KW-0472">Membrane</keyword>
<gene>
    <name evidence="2" type="ORF">CCUS01_10776</name>
</gene>
<dbReference type="Proteomes" id="UP001239213">
    <property type="component" value="Unassembled WGS sequence"/>
</dbReference>
<keyword evidence="1" id="KW-0812">Transmembrane</keyword>
<keyword evidence="3" id="KW-1185">Reference proteome</keyword>
<comment type="caution">
    <text evidence="2">The sequence shown here is derived from an EMBL/GenBank/DDBJ whole genome shotgun (WGS) entry which is preliminary data.</text>
</comment>
<evidence type="ECO:0000256" key="1">
    <source>
        <dbReference type="SAM" id="Phobius"/>
    </source>
</evidence>
<accession>A0AAI9XJR4</accession>
<evidence type="ECO:0000313" key="3">
    <source>
        <dbReference type="Proteomes" id="UP001239213"/>
    </source>
</evidence>
<sequence length="334" mass="36257">MSIASVSLSSRRHTRLAHLPPGRYLMADLLTPARVQLAYVYRVLVWCTDIKDGWLVRGTSGAETLSDPSQSQRLHRPTPALAQTHTLLAIRCIHNHDPTPVQSGPAPPGPVPRRHWEGAGGSFSLPLSLARRARLPSCGRTDSDAAGQCLPACLPVRVKSGLRSAPATHNGSWQAQVGHLVPVARCSPPSTPCSSRSTRPIPPMSPAQFQSWSLSLVMASRVPSLSLILFSLAGWCSFHFAAAAWALLLCHHCYLTTLLPACLFGSCQPRRKHSKSKAAPLLGFDLSPRLFFSSSFLFLTIPTAPSPFLLLTTTYSDPPRPPISHDHELPHDHA</sequence>
<protein>
    <submittedName>
        <fullName evidence="2">Uncharacterized protein</fullName>
    </submittedName>
</protein>
<keyword evidence="1" id="KW-1133">Transmembrane helix</keyword>
<proteinExistence type="predicted"/>
<dbReference type="AlphaFoldDB" id="A0AAI9XJR4"/>
<dbReference type="EMBL" id="MPDP01000295">
    <property type="protein sequence ID" value="KAK1452735.1"/>
    <property type="molecule type" value="Genomic_DNA"/>
</dbReference>
<evidence type="ECO:0000313" key="2">
    <source>
        <dbReference type="EMBL" id="KAK1452735.1"/>
    </source>
</evidence>